<feature type="compositionally biased region" description="Low complexity" evidence="1">
    <location>
        <begin position="501"/>
        <end position="510"/>
    </location>
</feature>
<dbReference type="EMBL" id="JAESND010000001">
    <property type="protein sequence ID" value="MBM3114272.1"/>
    <property type="molecule type" value="Genomic_DNA"/>
</dbReference>
<protein>
    <submittedName>
        <fullName evidence="2">Phage portal protein</fullName>
    </submittedName>
</protein>
<gene>
    <name evidence="2" type="ORF">JMJ54_00400</name>
</gene>
<organism evidence="2 3">
    <name type="scientific">Jeongeupia naejangsanensis</name>
    <dbReference type="NCBI Taxonomy" id="613195"/>
    <lineage>
        <taxon>Bacteria</taxon>
        <taxon>Pseudomonadati</taxon>
        <taxon>Pseudomonadota</taxon>
        <taxon>Betaproteobacteria</taxon>
        <taxon>Neisseriales</taxon>
        <taxon>Chitinibacteraceae</taxon>
        <taxon>Jeongeupia</taxon>
    </lineage>
</organism>
<name>A0ABS2BF87_9NEIS</name>
<dbReference type="InterPro" id="IPR006429">
    <property type="entry name" value="Phage_lambda_portal"/>
</dbReference>
<keyword evidence="3" id="KW-1185">Reference proteome</keyword>
<feature type="region of interest" description="Disordered" evidence="1">
    <location>
        <begin position="288"/>
        <end position="307"/>
    </location>
</feature>
<evidence type="ECO:0000313" key="3">
    <source>
        <dbReference type="Proteomes" id="UP000809431"/>
    </source>
</evidence>
<evidence type="ECO:0000256" key="1">
    <source>
        <dbReference type="SAM" id="MobiDB-lite"/>
    </source>
</evidence>
<dbReference type="Proteomes" id="UP000809431">
    <property type="component" value="Unassembled WGS sequence"/>
</dbReference>
<comment type="caution">
    <text evidence="2">The sequence shown here is derived from an EMBL/GenBank/DDBJ whole genome shotgun (WGS) entry which is preliminary data.</text>
</comment>
<dbReference type="RefSeq" id="WP_203535977.1">
    <property type="nucleotide sequence ID" value="NZ_JAESND010000001.1"/>
</dbReference>
<reference evidence="2 3" key="1">
    <citation type="submission" date="2021-01" db="EMBL/GenBank/DDBJ databases">
        <title>Draft Genome Sequence and Polyhydroxyalkanoate Biosynthetic Potential of Jeongeupia naejangsanensis Type Strain DSM 24253.</title>
        <authorList>
            <person name="Turrini P."/>
            <person name="Artuso I."/>
            <person name="Lugli G.A."/>
            <person name="Frangipani E."/>
            <person name="Ventura M."/>
            <person name="Visca P."/>
        </authorList>
    </citation>
    <scope>NUCLEOTIDE SEQUENCE [LARGE SCALE GENOMIC DNA]</scope>
    <source>
        <strain evidence="2 3">DSM 24253</strain>
    </source>
</reference>
<feature type="region of interest" description="Disordered" evidence="1">
    <location>
        <begin position="484"/>
        <end position="510"/>
    </location>
</feature>
<accession>A0ABS2BF87</accession>
<dbReference type="Pfam" id="PF05136">
    <property type="entry name" value="Phage_portal_2"/>
    <property type="match status" value="1"/>
</dbReference>
<evidence type="ECO:0000313" key="2">
    <source>
        <dbReference type="EMBL" id="MBM3114272.1"/>
    </source>
</evidence>
<dbReference type="NCBIfam" id="TIGR01539">
    <property type="entry name" value="portal_lambda"/>
    <property type="match status" value="1"/>
</dbReference>
<sequence length="510" mass="55302">MNVFDSIVGFFSPRAGLARWADRQVLDEVRRFDGAQKGRRTDGWLTPGTSANATNALSLPVLRNRARDLVDNNEWAAGAVRRWIAQAVGTGIVPDWGDRDAVDALWQQWAKVADADGGSFAAALALIARTAFVSGEVLIRIRPRKTSDGLPVPFQIQVLEPDYLDVSGDGALDGGGYRQDGIEFDAIGRRVAYWLFDRHPGDDHASMRTTTSHRVPARWVIHHFEVLRPGQHRGVTRFAPVIMSMRDLGDYEDATLMRKKVEACIGAVITSTDVRMPAALGMPVDSVGETASGSAGRGGRRNGPRLTPGMMTRINPGESINFLNPTASADYQIYTRRRDRGVATGLGVTYEQLTGDYSQVNFSSGRMGRGEFRAEIQQYQLLCLIPQVCEAIATAFLAMAHVAGLLRPDELAPPEDWTTPGWMMTDPGREVPAMLMQLDAGLASWGDACRAAGINPRRQLQVLQKQNDALQGLIGALNFSGKHATGAVDIPDPPDDDQPAGDKAAGASST</sequence>
<proteinExistence type="predicted"/>